<evidence type="ECO:0008006" key="3">
    <source>
        <dbReference type="Google" id="ProtNLM"/>
    </source>
</evidence>
<gene>
    <name evidence="1" type="ORF">AS888_09825</name>
</gene>
<name>A0A109MTQ6_9BACI</name>
<evidence type="ECO:0000313" key="2">
    <source>
        <dbReference type="Proteomes" id="UP000064189"/>
    </source>
</evidence>
<keyword evidence="2" id="KW-1185">Reference proteome</keyword>
<accession>A0A109MTQ6</accession>
<dbReference type="AlphaFoldDB" id="A0A109MTQ6"/>
<reference evidence="1 2" key="1">
    <citation type="submission" date="2015-11" db="EMBL/GenBank/DDBJ databases">
        <title>Genome Sequence of Bacillus simplex strain VanAntwerpen2.</title>
        <authorList>
            <person name="Couger M.B."/>
        </authorList>
    </citation>
    <scope>NUCLEOTIDE SEQUENCE [LARGE SCALE GENOMIC DNA]</scope>
    <source>
        <strain evidence="1 2">VanAntwerpen02</strain>
    </source>
</reference>
<dbReference type="RefSeq" id="WP_061143965.1">
    <property type="nucleotide sequence ID" value="NZ_LNNH01000046.1"/>
</dbReference>
<evidence type="ECO:0000313" key="1">
    <source>
        <dbReference type="EMBL" id="KWW12643.1"/>
    </source>
</evidence>
<comment type="caution">
    <text evidence="1">The sequence shown here is derived from an EMBL/GenBank/DDBJ whole genome shotgun (WGS) entry which is preliminary data.</text>
</comment>
<sequence>MKNVSDDILYMHMQASQRFVLFNGLNFREFSYSLPFALDSILLLKHQFDGGEYNLNVLLESASSESIAKLLKENVRSYGDFCWVDFEEAEGLNELEGRELAELLYLGHTKTHLQPPFFPKLNNQLAYLAQDDGWFNKVYFRSLSTFYIMLGSLIPLKLELLKVERTWLGVRKKKELTAIPLEVISTLIPILAEGIVFSFRDAKYSRAKIEIPVWVVGDYLNMDEMHEDFSDRNAKSPDVFITFSRKEKIWDCVIKNDSYK</sequence>
<dbReference type="EMBL" id="LNNH01000046">
    <property type="protein sequence ID" value="KWW12643.1"/>
    <property type="molecule type" value="Genomic_DNA"/>
</dbReference>
<proteinExistence type="predicted"/>
<dbReference type="Proteomes" id="UP000064189">
    <property type="component" value="Unassembled WGS sequence"/>
</dbReference>
<protein>
    <recommendedName>
        <fullName evidence="3">Oxalate:formate antiporter</fullName>
    </recommendedName>
</protein>
<organism evidence="1 2">
    <name type="scientific">Peribacillus simplex</name>
    <dbReference type="NCBI Taxonomy" id="1478"/>
    <lineage>
        <taxon>Bacteria</taxon>
        <taxon>Bacillati</taxon>
        <taxon>Bacillota</taxon>
        <taxon>Bacilli</taxon>
        <taxon>Bacillales</taxon>
        <taxon>Bacillaceae</taxon>
        <taxon>Peribacillus</taxon>
    </lineage>
</organism>